<dbReference type="SUPFAM" id="SSF52540">
    <property type="entry name" value="P-loop containing nucleoside triphosphate hydrolases"/>
    <property type="match status" value="1"/>
</dbReference>
<evidence type="ECO:0000313" key="3">
    <source>
        <dbReference type="Proteomes" id="UP001501578"/>
    </source>
</evidence>
<accession>A0ABN1R544</accession>
<sequence length="180" mass="20188">MNPLRVVLTGGPGSGKSTLVGRLRDRGYTGTEEAGRAIIQDQSAIDGPALPWRDKDLFAELMLSWELRSYRAAEQGTVFFDRAVPDVVGYLRLEGRPVPAHVHAAALRYRYHPQVFVAPPWPEIYRNDAERRQSPEVAERTHAAVSAAYVDYGYELVPLPMTPVEERLEFILEELGRAIS</sequence>
<protein>
    <submittedName>
        <fullName evidence="2">AAA family ATPase</fullName>
    </submittedName>
</protein>
<name>A0ABN1R544_9ACTN</name>
<evidence type="ECO:0000313" key="2">
    <source>
        <dbReference type="EMBL" id="GAA0952026.1"/>
    </source>
</evidence>
<dbReference type="Pfam" id="PF13521">
    <property type="entry name" value="AAA_28"/>
    <property type="match status" value="1"/>
</dbReference>
<feature type="domain" description="NadR/Ttd14 AAA" evidence="1">
    <location>
        <begin position="5"/>
        <end position="167"/>
    </location>
</feature>
<keyword evidence="3" id="KW-1185">Reference proteome</keyword>
<comment type="caution">
    <text evidence="2">The sequence shown here is derived from an EMBL/GenBank/DDBJ whole genome shotgun (WGS) entry which is preliminary data.</text>
</comment>
<dbReference type="InterPro" id="IPR027417">
    <property type="entry name" value="P-loop_NTPase"/>
</dbReference>
<dbReference type="Gene3D" id="3.40.50.300">
    <property type="entry name" value="P-loop containing nucleotide triphosphate hydrolases"/>
    <property type="match status" value="1"/>
</dbReference>
<organism evidence="2 3">
    <name type="scientific">Nonomuraea longicatena</name>
    <dbReference type="NCBI Taxonomy" id="83682"/>
    <lineage>
        <taxon>Bacteria</taxon>
        <taxon>Bacillati</taxon>
        <taxon>Actinomycetota</taxon>
        <taxon>Actinomycetes</taxon>
        <taxon>Streptosporangiales</taxon>
        <taxon>Streptosporangiaceae</taxon>
        <taxon>Nonomuraea</taxon>
    </lineage>
</organism>
<gene>
    <name evidence="2" type="ORF">GCM10009560_73320</name>
</gene>
<dbReference type="RefSeq" id="WP_343954917.1">
    <property type="nucleotide sequence ID" value="NZ_BAAAHQ010000053.1"/>
</dbReference>
<dbReference type="Proteomes" id="UP001501578">
    <property type="component" value="Unassembled WGS sequence"/>
</dbReference>
<reference evidence="2 3" key="1">
    <citation type="journal article" date="2019" name="Int. J. Syst. Evol. Microbiol.">
        <title>The Global Catalogue of Microorganisms (GCM) 10K type strain sequencing project: providing services to taxonomists for standard genome sequencing and annotation.</title>
        <authorList>
            <consortium name="The Broad Institute Genomics Platform"/>
            <consortium name="The Broad Institute Genome Sequencing Center for Infectious Disease"/>
            <person name="Wu L."/>
            <person name="Ma J."/>
        </authorList>
    </citation>
    <scope>NUCLEOTIDE SEQUENCE [LARGE SCALE GENOMIC DNA]</scope>
    <source>
        <strain evidence="2 3">JCM 11136</strain>
    </source>
</reference>
<dbReference type="EMBL" id="BAAAHQ010000053">
    <property type="protein sequence ID" value="GAA0952026.1"/>
    <property type="molecule type" value="Genomic_DNA"/>
</dbReference>
<proteinExistence type="predicted"/>
<evidence type="ECO:0000259" key="1">
    <source>
        <dbReference type="Pfam" id="PF13521"/>
    </source>
</evidence>
<dbReference type="InterPro" id="IPR038727">
    <property type="entry name" value="NadR/Ttd14_AAA_dom"/>
</dbReference>